<gene>
    <name evidence="1" type="ORF">JDW22_11270</name>
</gene>
<evidence type="ECO:0000313" key="2">
    <source>
        <dbReference type="Proteomes" id="UP000614058"/>
    </source>
</evidence>
<dbReference type="Proteomes" id="UP000614058">
    <property type="component" value="Unassembled WGS sequence"/>
</dbReference>
<reference evidence="1 2" key="1">
    <citation type="journal article" date="2021" name="Pathogens">
        <title>Isolation and Characterization of Kingella bonacorsii sp. nov., A Novel Kingella Species Detected in a Stable Periodontitis Subject.</title>
        <authorList>
            <person name="Antezack A."/>
            <person name="Boxberger M."/>
            <person name="Rolland C."/>
            <person name="Monnet-Corti V."/>
            <person name="La Scola B."/>
        </authorList>
    </citation>
    <scope>NUCLEOTIDE SEQUENCE [LARGE SCALE GENOMIC DNA]</scope>
    <source>
        <strain evidence="1 2">Marseille-Q4569</strain>
    </source>
</reference>
<sequence>MDDGVMRVNTALKTTALPPFRVMGLTAPVRFRHEAEDVAAAWQRWLSGSLKDALPAFAPSVYALPAFAPSVYALRHSYHDAGYTLMIGHLVSNDAPLPAGAGEWMVPPQVYRVAILPEASRHAAAEAWQRLAALPSGGLRWILKAIRVGARARFMWAWRGRWR</sequence>
<dbReference type="EMBL" id="JAEHNZ010000004">
    <property type="protein sequence ID" value="MBK0397141.1"/>
    <property type="molecule type" value="Genomic_DNA"/>
</dbReference>
<name>A0ABS1BV38_9NEIS</name>
<accession>A0ABS1BV38</accession>
<dbReference type="InterPro" id="IPR011256">
    <property type="entry name" value="Reg_factor_effector_dom_sf"/>
</dbReference>
<protein>
    <submittedName>
        <fullName evidence="1">GyrI-like domain-containing protein</fullName>
    </submittedName>
</protein>
<dbReference type="Gene3D" id="3.20.80.10">
    <property type="entry name" value="Regulatory factor, effector binding domain"/>
    <property type="match status" value="1"/>
</dbReference>
<dbReference type="RefSeq" id="WP_200523141.1">
    <property type="nucleotide sequence ID" value="NZ_JAEHNZ010000004.1"/>
</dbReference>
<organism evidence="1 2">
    <name type="scientific">Kingella bonacorsii</name>
    <dbReference type="NCBI Taxonomy" id="2796361"/>
    <lineage>
        <taxon>Bacteria</taxon>
        <taxon>Pseudomonadati</taxon>
        <taxon>Pseudomonadota</taxon>
        <taxon>Betaproteobacteria</taxon>
        <taxon>Neisseriales</taxon>
        <taxon>Neisseriaceae</taxon>
        <taxon>Kingella</taxon>
    </lineage>
</organism>
<proteinExistence type="predicted"/>
<keyword evidence="2" id="KW-1185">Reference proteome</keyword>
<evidence type="ECO:0000313" key="1">
    <source>
        <dbReference type="EMBL" id="MBK0397141.1"/>
    </source>
</evidence>
<comment type="caution">
    <text evidence="1">The sequence shown here is derived from an EMBL/GenBank/DDBJ whole genome shotgun (WGS) entry which is preliminary data.</text>
</comment>